<dbReference type="Pfam" id="PF09351">
    <property type="entry name" value="DUF1993"/>
    <property type="match status" value="1"/>
</dbReference>
<dbReference type="Proteomes" id="UP000199420">
    <property type="component" value="Unassembled WGS sequence"/>
</dbReference>
<dbReference type="Gene3D" id="1.20.120.450">
    <property type="entry name" value="dinb family like domain"/>
    <property type="match status" value="1"/>
</dbReference>
<evidence type="ECO:0000313" key="1">
    <source>
        <dbReference type="EMBL" id="SEJ18981.1"/>
    </source>
</evidence>
<dbReference type="RefSeq" id="WP_091337755.1">
    <property type="nucleotide sequence ID" value="NZ_FNYC01000005.1"/>
</dbReference>
<dbReference type="STRING" id="529704.SAMN02927913_2657"/>
<accession>A0A1H6WPL7</accession>
<dbReference type="EMBL" id="FNYC01000005">
    <property type="protein sequence ID" value="SEJ18981.1"/>
    <property type="molecule type" value="Genomic_DNA"/>
</dbReference>
<gene>
    <name evidence="1" type="ORF">SAMN04487997_2680</name>
</gene>
<sequence length="170" mass="18927">MTLSMYQASVPVFVRALSNLAHVLKKGEAHAKARNVTDEVLLGTRLIPDMLPLTKQVQIACDMAARGTARLAGVEPASFEDNETTLEQLYARIQRVIDYVQGFKAEQIDGSEGREIHLKMRNGEMDFKGQDYLFGFVIPNLYFHCTTTYVILREAGAELGKTDFIAGAQQ</sequence>
<evidence type="ECO:0000313" key="2">
    <source>
        <dbReference type="Proteomes" id="UP000199420"/>
    </source>
</evidence>
<dbReference type="InterPro" id="IPR018531">
    <property type="entry name" value="DUF1993"/>
</dbReference>
<dbReference type="PANTHER" id="PTHR36922">
    <property type="entry name" value="BLL2446 PROTEIN"/>
    <property type="match status" value="1"/>
</dbReference>
<dbReference type="SUPFAM" id="SSF109854">
    <property type="entry name" value="DinB/YfiT-like putative metalloenzymes"/>
    <property type="match status" value="1"/>
</dbReference>
<dbReference type="PANTHER" id="PTHR36922:SF1">
    <property type="entry name" value="DUF1993 DOMAIN-CONTAINING PROTEIN"/>
    <property type="match status" value="1"/>
</dbReference>
<proteinExistence type="predicted"/>
<keyword evidence="2" id="KW-1185">Reference proteome</keyword>
<organism evidence="1 2">
    <name type="scientific">Frateuria terrea</name>
    <dbReference type="NCBI Taxonomy" id="529704"/>
    <lineage>
        <taxon>Bacteria</taxon>
        <taxon>Pseudomonadati</taxon>
        <taxon>Pseudomonadota</taxon>
        <taxon>Gammaproteobacteria</taxon>
        <taxon>Lysobacterales</taxon>
        <taxon>Rhodanobacteraceae</taxon>
        <taxon>Frateuria</taxon>
    </lineage>
</organism>
<reference evidence="1 2" key="1">
    <citation type="submission" date="2016-10" db="EMBL/GenBank/DDBJ databases">
        <authorList>
            <person name="de Groot N.N."/>
        </authorList>
    </citation>
    <scope>NUCLEOTIDE SEQUENCE [LARGE SCALE GENOMIC DNA]</scope>
    <source>
        <strain evidence="1 2">DSM 26515</strain>
    </source>
</reference>
<protein>
    <recommendedName>
        <fullName evidence="3">DUF1993 domain-containing protein</fullName>
    </recommendedName>
</protein>
<name>A0A1H6WPL7_9GAMM</name>
<dbReference type="OrthoDB" id="338237at2"/>
<dbReference type="AlphaFoldDB" id="A0A1H6WPL7"/>
<evidence type="ECO:0008006" key="3">
    <source>
        <dbReference type="Google" id="ProtNLM"/>
    </source>
</evidence>
<dbReference type="InterPro" id="IPR034660">
    <property type="entry name" value="DinB/YfiT-like"/>
</dbReference>